<dbReference type="PROSITE" id="PS51257">
    <property type="entry name" value="PROKAR_LIPOPROTEIN"/>
    <property type="match status" value="1"/>
</dbReference>
<name>A0A5C6XCR1_9DELT</name>
<keyword evidence="3" id="KW-1185">Reference proteome</keyword>
<protein>
    <submittedName>
        <fullName evidence="2">Uncharacterized protein</fullName>
    </submittedName>
</protein>
<dbReference type="RefSeq" id="WP_146980697.1">
    <property type="nucleotide sequence ID" value="NZ_VOSM01000003.1"/>
</dbReference>
<keyword evidence="1" id="KW-0732">Signal</keyword>
<reference evidence="2 3" key="1">
    <citation type="submission" date="2019-08" db="EMBL/GenBank/DDBJ databases">
        <title>Bradymonadales sp. TMQ4.</title>
        <authorList>
            <person name="Liang Q."/>
        </authorList>
    </citation>
    <scope>NUCLEOTIDE SEQUENCE [LARGE SCALE GENOMIC DNA]</scope>
    <source>
        <strain evidence="2 3">TMQ4</strain>
    </source>
</reference>
<dbReference type="AlphaFoldDB" id="A0A5C6XCR1"/>
<sequence length="112" mass="11980">MLSFFPKTRVLPAMLTLTLLLLVGCAPQIGSECASDNECPSGARCDLSVEGGICTVRGCRPGECPDESTCVVLDRHTSFCLKSCESDDACREGHRCYEAGGQAETDYCFSAD</sequence>
<gene>
    <name evidence="2" type="ORF">FRC98_07565</name>
</gene>
<evidence type="ECO:0000256" key="1">
    <source>
        <dbReference type="SAM" id="SignalP"/>
    </source>
</evidence>
<dbReference type="OrthoDB" id="5526683at2"/>
<evidence type="ECO:0000313" key="3">
    <source>
        <dbReference type="Proteomes" id="UP000321412"/>
    </source>
</evidence>
<feature type="chain" id="PRO_5023110065" evidence="1">
    <location>
        <begin position="35"/>
        <end position="112"/>
    </location>
</feature>
<proteinExistence type="predicted"/>
<organism evidence="2 3">
    <name type="scientific">Lujinxingia vulgaris</name>
    <dbReference type="NCBI Taxonomy" id="2600176"/>
    <lineage>
        <taxon>Bacteria</taxon>
        <taxon>Deltaproteobacteria</taxon>
        <taxon>Bradymonadales</taxon>
        <taxon>Lujinxingiaceae</taxon>
        <taxon>Lujinxingia</taxon>
    </lineage>
</organism>
<feature type="signal peptide" evidence="1">
    <location>
        <begin position="1"/>
        <end position="34"/>
    </location>
</feature>
<evidence type="ECO:0000313" key="2">
    <source>
        <dbReference type="EMBL" id="TXD37541.1"/>
    </source>
</evidence>
<comment type="caution">
    <text evidence="2">The sequence shown here is derived from an EMBL/GenBank/DDBJ whole genome shotgun (WGS) entry which is preliminary data.</text>
</comment>
<dbReference type="Proteomes" id="UP000321412">
    <property type="component" value="Unassembled WGS sequence"/>
</dbReference>
<accession>A0A5C6XCR1</accession>
<dbReference type="EMBL" id="VOSM01000003">
    <property type="protein sequence ID" value="TXD37541.1"/>
    <property type="molecule type" value="Genomic_DNA"/>
</dbReference>